<dbReference type="InterPro" id="IPR008811">
    <property type="entry name" value="Glycosyl_hydrolases_36"/>
</dbReference>
<keyword evidence="7" id="KW-1185">Reference proteome</keyword>
<feature type="region of interest" description="Disordered" evidence="5">
    <location>
        <begin position="701"/>
        <end position="734"/>
    </location>
</feature>
<evidence type="ECO:0000313" key="6">
    <source>
        <dbReference type="EMBL" id="KAG2209079.1"/>
    </source>
</evidence>
<dbReference type="InterPro" id="IPR013785">
    <property type="entry name" value="Aldolase_TIM"/>
</dbReference>
<evidence type="ECO:0000256" key="3">
    <source>
        <dbReference type="ARBA" id="ARBA00023277"/>
    </source>
</evidence>
<evidence type="ECO:0000256" key="5">
    <source>
        <dbReference type="SAM" id="MobiDB-lite"/>
    </source>
</evidence>
<dbReference type="Gene3D" id="3.20.20.70">
    <property type="entry name" value="Aldolase class I"/>
    <property type="match status" value="1"/>
</dbReference>
<dbReference type="EMBL" id="JAEPRC010000101">
    <property type="protein sequence ID" value="KAG2209079.1"/>
    <property type="molecule type" value="Genomic_DNA"/>
</dbReference>
<dbReference type="InterPro" id="IPR017853">
    <property type="entry name" value="GH"/>
</dbReference>
<dbReference type="GO" id="GO:0047274">
    <property type="term" value="F:galactinol-sucrose galactosyltransferase activity"/>
    <property type="evidence" value="ECO:0007669"/>
    <property type="project" value="UniProtKB-EC"/>
</dbReference>
<dbReference type="SUPFAM" id="SSF51445">
    <property type="entry name" value="(Trans)glycosidases"/>
    <property type="match status" value="1"/>
</dbReference>
<dbReference type="PANTHER" id="PTHR31268:SF32">
    <property type="entry name" value="GALACTINOL--SUCROSE GALACTOSYLTRANSFERASE 2-RELATED"/>
    <property type="match status" value="1"/>
</dbReference>
<comment type="catalytic activity">
    <reaction evidence="4">
        <text>alpha-D-galactosyl-(1-&gt;3)-1D-myo-inositol + sucrose = raffinose + myo-inositol</text>
        <dbReference type="Rhea" id="RHEA:20161"/>
        <dbReference type="ChEBI" id="CHEBI:16634"/>
        <dbReference type="ChEBI" id="CHEBI:17268"/>
        <dbReference type="ChEBI" id="CHEBI:17505"/>
        <dbReference type="ChEBI" id="CHEBI:17992"/>
        <dbReference type="EC" id="2.4.1.82"/>
    </reaction>
</comment>
<evidence type="ECO:0000256" key="4">
    <source>
        <dbReference type="ARBA" id="ARBA00049426"/>
    </source>
</evidence>
<keyword evidence="3" id="KW-0119">Carbohydrate metabolism</keyword>
<comment type="similarity">
    <text evidence="2">Belongs to the glycosyl hydrolases 36 family.</text>
</comment>
<comment type="caution">
    <text evidence="6">The sequence shown here is derived from an EMBL/GenBank/DDBJ whole genome shotgun (WGS) entry which is preliminary data.</text>
</comment>
<dbReference type="AlphaFoldDB" id="A0A8H7VC77"/>
<evidence type="ECO:0000313" key="7">
    <source>
        <dbReference type="Proteomes" id="UP000650833"/>
    </source>
</evidence>
<sequence>MTVVGASTKLSLSPDLSSSLIINQYNKSSIKFHCYSPIKRCIELWTNLSQKRKWIGIPFKQQHGSSFEYLLQLNIFHLPVGNYEYTLRFSAPLEVSNKDRDDDKEDIPYWFWFGKPNQNGIIHIVQSTKDALTAPSFASVPQLRFVAKEHTDSIADLWHFRTQWEEPFSLGKPNHPINRYISLIQKGSTWLTPVTGANGFQDRNEYEKCQLLLYQDTEKGDIHLWMALCQYADCYLSFETDNSITFHNNSGKNAHLLIVSTSEKQNFAYLIQIALKYYQNSIKQVPVGQKNISKEEDLMLEADKILLKRLGYCTWNAFNKDVDIYKVRAALDSLKNHKIPVEYLMLDDGWQSITEKHQLASFDACLSKFPDGLRITVSQLKSEYPFIQYFGVWHALWGYWNGTDKNLAIKNGYKWSTNSQNQCEIGIIDDAKAFYHDFYKFLNESGVDYVKVDNQGSFQELTKTDAEQNIKLWDSFRQAMVENGDAFLQSRVLHCMSLTPHILLEPILSRKKKSIFRNSDDFFPDEKDSHSWHIYANAINSLLTMHYPAIGDWDMFQSDHPFAEYHASSRAISGGPIYITDIPGKHNVDLIYKLIAETKHSGYTILRSSQAPQPTFETVFNNSMDSQSIISLYNLHQESHFENEGPKELITKPKYGICGFWNTGPHEKLAIVASDLFCSKKLTMVPTVAYVVSGPDQGKVIPLEPSYDDNNDHDDSSSIKSASSSSSSTTSDNEIGNAMPKVPIFMQSHYAELTTSPTTMMARINSFGSTLVSVSTIQCTGLLSMACLGLIDKFNGTIPILHTDIRLYDQPCRWYATFEARLSHKSSSCGFWIKTYDNLRRTNWKTVSLGLVPDRVRIDNYTSGAKDWTWCSSSGLLIVNMLVAPLTDNNLDKDNDEFIIQIDLKKD</sequence>
<dbReference type="Proteomes" id="UP000650833">
    <property type="component" value="Unassembled WGS sequence"/>
</dbReference>
<dbReference type="PANTHER" id="PTHR31268">
    <property type="match status" value="1"/>
</dbReference>
<evidence type="ECO:0008006" key="8">
    <source>
        <dbReference type="Google" id="ProtNLM"/>
    </source>
</evidence>
<feature type="compositionally biased region" description="Low complexity" evidence="5">
    <location>
        <begin position="718"/>
        <end position="731"/>
    </location>
</feature>
<name>A0A8H7VC77_9FUNG</name>
<accession>A0A8H7VC77</accession>
<proteinExistence type="inferred from homology"/>
<dbReference type="Pfam" id="PF05691">
    <property type="entry name" value="Raffinose_syn"/>
    <property type="match status" value="2"/>
</dbReference>
<evidence type="ECO:0000256" key="2">
    <source>
        <dbReference type="ARBA" id="ARBA00007240"/>
    </source>
</evidence>
<dbReference type="OrthoDB" id="4664297at2759"/>
<protein>
    <recommendedName>
        <fullName evidence="8">Alpha-galactosidase</fullName>
    </recommendedName>
</protein>
<organism evidence="6 7">
    <name type="scientific">Mucor plumbeus</name>
    <dbReference type="NCBI Taxonomy" id="97098"/>
    <lineage>
        <taxon>Eukaryota</taxon>
        <taxon>Fungi</taxon>
        <taxon>Fungi incertae sedis</taxon>
        <taxon>Mucoromycota</taxon>
        <taxon>Mucoromycotina</taxon>
        <taxon>Mucoromycetes</taxon>
        <taxon>Mucorales</taxon>
        <taxon>Mucorineae</taxon>
        <taxon>Mucoraceae</taxon>
        <taxon>Mucor</taxon>
    </lineage>
</organism>
<reference evidence="6" key="1">
    <citation type="submission" date="2020-12" db="EMBL/GenBank/DDBJ databases">
        <title>Metabolic potential, ecology and presence of endohyphal bacteria is reflected in genomic diversity of Mucoromycotina.</title>
        <authorList>
            <person name="Muszewska A."/>
            <person name="Okrasinska A."/>
            <person name="Steczkiewicz K."/>
            <person name="Drgas O."/>
            <person name="Orlowska M."/>
            <person name="Perlinska-Lenart U."/>
            <person name="Aleksandrzak-Piekarczyk T."/>
            <person name="Szatraj K."/>
            <person name="Zielenkiewicz U."/>
            <person name="Pilsyk S."/>
            <person name="Malc E."/>
            <person name="Mieczkowski P."/>
            <person name="Kruszewska J.S."/>
            <person name="Biernat P."/>
            <person name="Pawlowska J."/>
        </authorList>
    </citation>
    <scope>NUCLEOTIDE SEQUENCE</scope>
    <source>
        <strain evidence="6">CBS 226.32</strain>
    </source>
</reference>
<gene>
    <name evidence="6" type="ORF">INT46_003654</name>
</gene>
<comment type="catalytic activity">
    <reaction evidence="1">
        <text>Hydrolysis of terminal, non-reducing alpha-D-galactose residues in alpha-D-galactosides, including galactose oligosaccharides, galactomannans and galactolipids.</text>
        <dbReference type="EC" id="3.2.1.22"/>
    </reaction>
</comment>
<dbReference type="GO" id="GO:0004557">
    <property type="term" value="F:alpha-galactosidase activity"/>
    <property type="evidence" value="ECO:0007669"/>
    <property type="project" value="UniProtKB-EC"/>
</dbReference>
<evidence type="ECO:0000256" key="1">
    <source>
        <dbReference type="ARBA" id="ARBA00001255"/>
    </source>
</evidence>